<gene>
    <name evidence="1" type="ORF">BYL167_LOCUS29083</name>
    <name evidence="2" type="ORF">GIL414_LOCUS33166</name>
</gene>
<evidence type="ECO:0000313" key="2">
    <source>
        <dbReference type="EMBL" id="CAF4467317.1"/>
    </source>
</evidence>
<name>A0A8S2WYK5_9BILA</name>
<reference evidence="2" key="1">
    <citation type="submission" date="2021-02" db="EMBL/GenBank/DDBJ databases">
        <authorList>
            <person name="Nowell W R."/>
        </authorList>
    </citation>
    <scope>NUCLEOTIDE SEQUENCE</scope>
</reference>
<dbReference type="Proteomes" id="UP000681720">
    <property type="component" value="Unassembled WGS sequence"/>
</dbReference>
<proteinExistence type="predicted"/>
<dbReference type="EMBL" id="CAJOBH010043232">
    <property type="protein sequence ID" value="CAF4340297.1"/>
    <property type="molecule type" value="Genomic_DNA"/>
</dbReference>
<organism evidence="2 3">
    <name type="scientific">Rotaria magnacalcarata</name>
    <dbReference type="NCBI Taxonomy" id="392030"/>
    <lineage>
        <taxon>Eukaryota</taxon>
        <taxon>Metazoa</taxon>
        <taxon>Spiralia</taxon>
        <taxon>Gnathifera</taxon>
        <taxon>Rotifera</taxon>
        <taxon>Eurotatoria</taxon>
        <taxon>Bdelloidea</taxon>
        <taxon>Philodinida</taxon>
        <taxon>Philodinidae</taxon>
        <taxon>Rotaria</taxon>
    </lineage>
</organism>
<sequence>MLWNNDTRLNAALNIEEHSTFITNSIMLATQEAVPTSTP</sequence>
<accession>A0A8S2WYK5</accession>
<dbReference type="EMBL" id="CAJOBJ010072676">
    <property type="protein sequence ID" value="CAF4467317.1"/>
    <property type="molecule type" value="Genomic_DNA"/>
</dbReference>
<dbReference type="Proteomes" id="UP000681967">
    <property type="component" value="Unassembled WGS sequence"/>
</dbReference>
<comment type="caution">
    <text evidence="2">The sequence shown here is derived from an EMBL/GenBank/DDBJ whole genome shotgun (WGS) entry which is preliminary data.</text>
</comment>
<evidence type="ECO:0000313" key="1">
    <source>
        <dbReference type="EMBL" id="CAF4340297.1"/>
    </source>
</evidence>
<protein>
    <submittedName>
        <fullName evidence="2">Uncharacterized protein</fullName>
    </submittedName>
</protein>
<evidence type="ECO:0000313" key="3">
    <source>
        <dbReference type="Proteomes" id="UP000681720"/>
    </source>
</evidence>
<dbReference type="AlphaFoldDB" id="A0A8S2WYK5"/>
<feature type="non-terminal residue" evidence="2">
    <location>
        <position position="39"/>
    </location>
</feature>